<evidence type="ECO:0000259" key="2">
    <source>
        <dbReference type="Pfam" id="PF22725"/>
    </source>
</evidence>
<sequence length="328" mass="35064">MSDRPLSVGVVGVGSMGRNHARVYGSLPGADLVGVTDEATDRAREVASEYGTEVHSLSALLDRADAVSVAVPTPAHADVVRRCIDAGVDVLVEKPFVADAEVGADLLAAADERNVTVQVGHVERFNPAIDALFDLLDGERPLAVEAHRLGPPLDRDVGDGVVLDLMIHDIDVVLALADAPLASVSASGTADGGYATAQLAFEDGLVATLTASRVTQRKVRTLDVTTRDRLFEVDYTDQTLQAHRHSRPEYESSDGDVHYRHESVTERPLIASDEPLKRELSSFVDTVEEAGDPRVSGQDALRAVQLAQRIAGQAERTPESTEVPEVVK</sequence>
<evidence type="ECO:0000313" key="5">
    <source>
        <dbReference type="Proteomes" id="UP001596447"/>
    </source>
</evidence>
<dbReference type="SUPFAM" id="SSF51735">
    <property type="entry name" value="NAD(P)-binding Rossmann-fold domains"/>
    <property type="match status" value="1"/>
</dbReference>
<dbReference type="RefSeq" id="WP_279528841.1">
    <property type="nucleotide sequence ID" value="NZ_CP122312.1"/>
</dbReference>
<dbReference type="EMBL" id="JBHTAR010000002">
    <property type="protein sequence ID" value="MFC7198034.1"/>
    <property type="molecule type" value="Genomic_DNA"/>
</dbReference>
<comment type="caution">
    <text evidence="4">The sequence shown here is derived from an EMBL/GenBank/DDBJ whole genome shotgun (WGS) entry which is preliminary data.</text>
</comment>
<reference evidence="5" key="2">
    <citation type="journal article" date="2019" name="Int. J. Syst. Evol. Microbiol.">
        <title>The Global Catalogue of Microorganisms (GCM) 10K type strain sequencing project: providing services to taxonomists for standard genome sequencing and annotation.</title>
        <authorList>
            <consortium name="The Broad Institute Genomics Platform"/>
            <consortium name="The Broad Institute Genome Sequencing Center for Infectious Disease"/>
            <person name="Wu L."/>
            <person name="Ma J."/>
        </authorList>
    </citation>
    <scope>NUCLEOTIDE SEQUENCE [LARGE SCALE GENOMIC DNA]</scope>
    <source>
        <strain evidence="5">XZGYJ-43</strain>
    </source>
</reference>
<proteinExistence type="predicted"/>
<dbReference type="SUPFAM" id="SSF55347">
    <property type="entry name" value="Glyceraldehyde-3-phosphate dehydrogenase-like, C-terminal domain"/>
    <property type="match status" value="1"/>
</dbReference>
<feature type="domain" description="Gfo/Idh/MocA-like oxidoreductase N-terminal" evidence="1">
    <location>
        <begin position="7"/>
        <end position="121"/>
    </location>
</feature>
<accession>A0ABD5Z131</accession>
<dbReference type="InterPro" id="IPR000683">
    <property type="entry name" value="Gfo/Idh/MocA-like_OxRdtase_N"/>
</dbReference>
<dbReference type="Gene3D" id="3.40.50.720">
    <property type="entry name" value="NAD(P)-binding Rossmann-like Domain"/>
    <property type="match status" value="1"/>
</dbReference>
<dbReference type="PANTHER" id="PTHR43377">
    <property type="entry name" value="BILIVERDIN REDUCTASE A"/>
    <property type="match status" value="1"/>
</dbReference>
<dbReference type="InterPro" id="IPR036291">
    <property type="entry name" value="NAD(P)-bd_dom_sf"/>
</dbReference>
<dbReference type="PANTHER" id="PTHR43377:SF1">
    <property type="entry name" value="BILIVERDIN REDUCTASE A"/>
    <property type="match status" value="1"/>
</dbReference>
<protein>
    <submittedName>
        <fullName evidence="4">Gfo/Idh/MocA family oxidoreductase</fullName>
    </submittedName>
</protein>
<gene>
    <name evidence="3" type="ORF">ACFQJ9_00720</name>
    <name evidence="4" type="ORF">ACFQJ9_05530</name>
</gene>
<reference evidence="4" key="3">
    <citation type="submission" date="2024-09" db="EMBL/GenBank/DDBJ databases">
        <authorList>
            <person name="Sun Q."/>
        </authorList>
    </citation>
    <scope>NUCLEOTIDE SEQUENCE</scope>
    <source>
        <strain evidence="4">NBRC 114356</strain>
    </source>
</reference>
<organism evidence="4 5">
    <name type="scientific">Halospeciosus flavus</name>
    <dbReference type="NCBI Taxonomy" id="3032283"/>
    <lineage>
        <taxon>Archaea</taxon>
        <taxon>Methanobacteriati</taxon>
        <taxon>Methanobacteriota</taxon>
        <taxon>Stenosarchaea group</taxon>
        <taxon>Halobacteria</taxon>
        <taxon>Halobacteriales</taxon>
        <taxon>Halobacteriaceae</taxon>
        <taxon>Halospeciosus</taxon>
    </lineage>
</organism>
<dbReference type="Proteomes" id="UP001596447">
    <property type="component" value="Unassembled WGS sequence"/>
</dbReference>
<dbReference type="InterPro" id="IPR051450">
    <property type="entry name" value="Gfo/Idh/MocA_Oxidoreductases"/>
</dbReference>
<dbReference type="EMBL" id="JBHTAR010000011">
    <property type="protein sequence ID" value="MFC7198886.1"/>
    <property type="molecule type" value="Genomic_DNA"/>
</dbReference>
<dbReference type="Pfam" id="PF22725">
    <property type="entry name" value="GFO_IDH_MocA_C3"/>
    <property type="match status" value="1"/>
</dbReference>
<reference evidence="4" key="1">
    <citation type="journal article" date="2014" name="Int. J. Syst. Evol. Microbiol.">
        <title>Complete genome sequence of Corynebacterium casei LMG S-19264T (=DSM 44701T), isolated from a smear-ripened cheese.</title>
        <authorList>
            <consortium name="US DOE Joint Genome Institute (JGI-PGF)"/>
            <person name="Walter F."/>
            <person name="Albersmeier A."/>
            <person name="Kalinowski J."/>
            <person name="Ruckert C."/>
        </authorList>
    </citation>
    <scope>NUCLEOTIDE SEQUENCE [LARGE SCALE GENOMIC DNA]</scope>
    <source>
        <strain evidence="4">NBRC 114356</strain>
    </source>
</reference>
<dbReference type="Pfam" id="PF01408">
    <property type="entry name" value="GFO_IDH_MocA"/>
    <property type="match status" value="1"/>
</dbReference>
<keyword evidence="5" id="KW-1185">Reference proteome</keyword>
<dbReference type="Gene3D" id="3.30.360.10">
    <property type="entry name" value="Dihydrodipicolinate Reductase, domain 2"/>
    <property type="match status" value="1"/>
</dbReference>
<dbReference type="InterPro" id="IPR055170">
    <property type="entry name" value="GFO_IDH_MocA-like_dom"/>
</dbReference>
<evidence type="ECO:0000313" key="4">
    <source>
        <dbReference type="EMBL" id="MFC7198886.1"/>
    </source>
</evidence>
<feature type="domain" description="GFO/IDH/MocA-like oxidoreductase" evidence="2">
    <location>
        <begin position="153"/>
        <end position="221"/>
    </location>
</feature>
<name>A0ABD5Z131_9EURY</name>
<dbReference type="AlphaFoldDB" id="A0ABD5Z131"/>
<evidence type="ECO:0000313" key="3">
    <source>
        <dbReference type="EMBL" id="MFC7198034.1"/>
    </source>
</evidence>
<evidence type="ECO:0000259" key="1">
    <source>
        <dbReference type="Pfam" id="PF01408"/>
    </source>
</evidence>